<keyword evidence="1 4" id="KW-0808">Transferase</keyword>
<feature type="region of interest" description="Disordered" evidence="5">
    <location>
        <begin position="120"/>
        <end position="152"/>
    </location>
</feature>
<dbReference type="Proteomes" id="UP000515153">
    <property type="component" value="Unplaced"/>
</dbReference>
<dbReference type="PANTHER" id="PTHR12001">
    <property type="entry name" value="GERANYLGERANYL PYROPHOSPHATE SYNTHASE"/>
    <property type="match status" value="1"/>
</dbReference>
<reference evidence="7" key="3">
    <citation type="submission" date="2025-08" db="UniProtKB">
        <authorList>
            <consortium name="RefSeq"/>
        </authorList>
    </citation>
    <scope>IDENTIFICATION</scope>
    <source>
        <strain evidence="7">NI907</strain>
    </source>
</reference>
<dbReference type="Pfam" id="PF00348">
    <property type="entry name" value="polyprenyl_synt"/>
    <property type="match status" value="1"/>
</dbReference>
<gene>
    <name evidence="7" type="ORF">PgNI_02069</name>
</gene>
<dbReference type="GeneID" id="41957049"/>
<dbReference type="GO" id="GO:0043386">
    <property type="term" value="P:mycotoxin biosynthetic process"/>
    <property type="evidence" value="ECO:0007669"/>
    <property type="project" value="UniProtKB-ARBA"/>
</dbReference>
<evidence type="ECO:0000256" key="3">
    <source>
        <dbReference type="ARBA" id="ARBA00022842"/>
    </source>
</evidence>
<dbReference type="InterPro" id="IPR033749">
    <property type="entry name" value="Polyprenyl_synt_CS"/>
</dbReference>
<sequence length="487" mass="54144">MSDLFQLALSDSELHLCKTLCQGAFLCIGVHLGLGGMVRGEQSPIQQPSPLVSGVMSILDVDEKRALGFCDAQILSGADEFFSVLRDSATMPEVSHNIRIHMEKLHEYLPYEVLPPVFSPPKQKVEDEGREGQVRHDSPDALNDTEVTSNSEMSIASKPISMDEKAWQIIASPLPAPSLEPIIAPFDYVCSLKSKGVRNKLIRALTAWIPMSEARLEFTMSLIADVHNTSLIPAYDQADRESRLDDVQDNSPLRRSCPATHTIFGVAQTVNSAVYQTVNLINRAFNSGNLFLTKELIAGIESLLVGQSLDLAWTQEVNLPTVEEYLQMIDGKTGALFVMIYRLMAAVSLTEKPLPNLDRFMLLLGRYFQIRDDYLNLASPKYTEAKGFCEDLDEGKCSFVILHVMNNAKPRSRTILRNILLQRRNGSLGIGHKETILAIIEETGSLGFSKLLMQRLEDEMFKELETIEAATGERNPALMGLMDALRS</sequence>
<proteinExistence type="inferred from homology"/>
<feature type="compositionally biased region" description="Basic and acidic residues" evidence="5">
    <location>
        <begin position="123"/>
        <end position="139"/>
    </location>
</feature>
<evidence type="ECO:0000256" key="5">
    <source>
        <dbReference type="SAM" id="MobiDB-lite"/>
    </source>
</evidence>
<dbReference type="GO" id="GO:0046872">
    <property type="term" value="F:metal ion binding"/>
    <property type="evidence" value="ECO:0007669"/>
    <property type="project" value="UniProtKB-KW"/>
</dbReference>
<dbReference type="AlphaFoldDB" id="A0A6P8BGE1"/>
<evidence type="ECO:0000313" key="7">
    <source>
        <dbReference type="RefSeq" id="XP_030986197.1"/>
    </source>
</evidence>
<dbReference type="Gene3D" id="1.10.600.10">
    <property type="entry name" value="Farnesyl Diphosphate Synthase"/>
    <property type="match status" value="1"/>
</dbReference>
<keyword evidence="2" id="KW-0479">Metal-binding</keyword>
<evidence type="ECO:0000256" key="4">
    <source>
        <dbReference type="RuleBase" id="RU004466"/>
    </source>
</evidence>
<dbReference type="GO" id="GO:0046165">
    <property type="term" value="P:alcohol biosynthetic process"/>
    <property type="evidence" value="ECO:0007669"/>
    <property type="project" value="UniProtKB-ARBA"/>
</dbReference>
<dbReference type="KEGG" id="pgri:PgNI_02069"/>
<dbReference type="InterPro" id="IPR000092">
    <property type="entry name" value="Polyprenyl_synt"/>
</dbReference>
<dbReference type="PROSITE" id="PS00444">
    <property type="entry name" value="POLYPRENYL_SYNTHASE_2"/>
    <property type="match status" value="1"/>
</dbReference>
<evidence type="ECO:0000313" key="6">
    <source>
        <dbReference type="Proteomes" id="UP000515153"/>
    </source>
</evidence>
<dbReference type="RefSeq" id="XP_030986197.1">
    <property type="nucleotide sequence ID" value="XM_031122137.1"/>
</dbReference>
<reference evidence="7" key="1">
    <citation type="journal article" date="2019" name="Mol. Biol. Evol.">
        <title>Blast fungal genomes show frequent chromosomal changes, gene gains and losses, and effector gene turnover.</title>
        <authorList>
            <person name="Gomez Luciano L.B."/>
            <person name="Jason Tsai I."/>
            <person name="Chuma I."/>
            <person name="Tosa Y."/>
            <person name="Chen Y.H."/>
            <person name="Li J.Y."/>
            <person name="Li M.Y."/>
            <person name="Jade Lu M.Y."/>
            <person name="Nakayashiki H."/>
            <person name="Li W.H."/>
        </authorList>
    </citation>
    <scope>NUCLEOTIDE SEQUENCE</scope>
    <source>
        <strain evidence="7">NI907</strain>
    </source>
</reference>
<dbReference type="PANTHER" id="PTHR12001:SF72">
    <property type="entry name" value="THIJ_PFPI FAMILY PROTEIN (AFU_ORTHOLOGUE AFUA_3G01210)-RELATED"/>
    <property type="match status" value="1"/>
</dbReference>
<organism evidence="6 7">
    <name type="scientific">Pyricularia grisea</name>
    <name type="common">Crabgrass-specific blast fungus</name>
    <name type="synonym">Magnaporthe grisea</name>
    <dbReference type="NCBI Taxonomy" id="148305"/>
    <lineage>
        <taxon>Eukaryota</taxon>
        <taxon>Fungi</taxon>
        <taxon>Dikarya</taxon>
        <taxon>Ascomycota</taxon>
        <taxon>Pezizomycotina</taxon>
        <taxon>Sordariomycetes</taxon>
        <taxon>Sordariomycetidae</taxon>
        <taxon>Magnaporthales</taxon>
        <taxon>Pyriculariaceae</taxon>
        <taxon>Pyricularia</taxon>
    </lineage>
</organism>
<keyword evidence="6" id="KW-1185">Reference proteome</keyword>
<keyword evidence="3" id="KW-0460">Magnesium</keyword>
<name>A0A6P8BGE1_PYRGI</name>
<reference evidence="7" key="2">
    <citation type="submission" date="2019-10" db="EMBL/GenBank/DDBJ databases">
        <authorList>
            <consortium name="NCBI Genome Project"/>
        </authorList>
    </citation>
    <scope>NUCLEOTIDE SEQUENCE</scope>
    <source>
        <strain evidence="7">NI907</strain>
    </source>
</reference>
<protein>
    <submittedName>
        <fullName evidence="7">Uncharacterized protein</fullName>
    </submittedName>
</protein>
<evidence type="ECO:0000256" key="1">
    <source>
        <dbReference type="ARBA" id="ARBA00022679"/>
    </source>
</evidence>
<accession>A0A6P8BGE1</accession>
<evidence type="ECO:0000256" key="2">
    <source>
        <dbReference type="ARBA" id="ARBA00022723"/>
    </source>
</evidence>
<dbReference type="GO" id="GO:0004659">
    <property type="term" value="F:prenyltransferase activity"/>
    <property type="evidence" value="ECO:0007669"/>
    <property type="project" value="InterPro"/>
</dbReference>
<dbReference type="InterPro" id="IPR008949">
    <property type="entry name" value="Isoprenoid_synthase_dom_sf"/>
</dbReference>
<dbReference type="GO" id="GO:0008299">
    <property type="term" value="P:isoprenoid biosynthetic process"/>
    <property type="evidence" value="ECO:0007669"/>
    <property type="project" value="InterPro"/>
</dbReference>
<comment type="similarity">
    <text evidence="4">Belongs to the FPP/GGPP synthase family.</text>
</comment>
<dbReference type="SUPFAM" id="SSF48576">
    <property type="entry name" value="Terpenoid synthases"/>
    <property type="match status" value="1"/>
</dbReference>